<dbReference type="InterPro" id="IPR023232">
    <property type="entry name" value="Glyco_hydro_2_AS"/>
</dbReference>
<evidence type="ECO:0000256" key="8">
    <source>
        <dbReference type="RuleBase" id="RU361154"/>
    </source>
</evidence>
<evidence type="ECO:0000313" key="10">
    <source>
        <dbReference type="EMBL" id="PAD20718.1"/>
    </source>
</evidence>
<dbReference type="Pfam" id="PF02929">
    <property type="entry name" value="Bgal_small_N"/>
    <property type="match status" value="1"/>
</dbReference>
<dbReference type="InterPro" id="IPR036156">
    <property type="entry name" value="Beta-gal/glucu_dom_sf"/>
</dbReference>
<dbReference type="InterPro" id="IPR006103">
    <property type="entry name" value="Glyco_hydro_2_cat"/>
</dbReference>
<dbReference type="PROSITE" id="PS00719">
    <property type="entry name" value="GLYCOSYL_HYDROL_F2_1"/>
    <property type="match status" value="1"/>
</dbReference>
<accession>A0A268A9C8</accession>
<dbReference type="PANTHER" id="PTHR46323:SF2">
    <property type="entry name" value="BETA-GALACTOSIDASE"/>
    <property type="match status" value="1"/>
</dbReference>
<dbReference type="Pfam" id="PF16353">
    <property type="entry name" value="LacZ_4"/>
    <property type="match status" value="1"/>
</dbReference>
<gene>
    <name evidence="10" type="ORF">CHH64_12500</name>
</gene>
<evidence type="ECO:0000256" key="1">
    <source>
        <dbReference type="ARBA" id="ARBA00001412"/>
    </source>
</evidence>
<dbReference type="InterPro" id="IPR050347">
    <property type="entry name" value="Bact_Beta-galactosidase"/>
</dbReference>
<dbReference type="InterPro" id="IPR006102">
    <property type="entry name" value="Ig-like_GH2"/>
</dbReference>
<dbReference type="SUPFAM" id="SSF49303">
    <property type="entry name" value="beta-Galactosidase/glucuronidase domain"/>
    <property type="match status" value="2"/>
</dbReference>
<dbReference type="Gene3D" id="3.20.20.80">
    <property type="entry name" value="Glycosidases"/>
    <property type="match status" value="1"/>
</dbReference>
<dbReference type="InterPro" id="IPR006104">
    <property type="entry name" value="Glyco_hydro_2_N"/>
</dbReference>
<comment type="caution">
    <text evidence="10">The sequence shown here is derived from an EMBL/GenBank/DDBJ whole genome shotgun (WGS) entry which is preliminary data.</text>
</comment>
<dbReference type="SUPFAM" id="SSF51445">
    <property type="entry name" value="(Trans)glycosidases"/>
    <property type="match status" value="1"/>
</dbReference>
<dbReference type="AlphaFoldDB" id="A0A268A9C8"/>
<dbReference type="GO" id="GO:0009341">
    <property type="term" value="C:beta-galactosidase complex"/>
    <property type="evidence" value="ECO:0007669"/>
    <property type="project" value="InterPro"/>
</dbReference>
<sequence length="1013" mass="115045">MTINTNVTPSLDWLSDTSVFAVNRVPAHSDHVYFETLEQAKAKKDMTWRQSLNGKWKFHYAQNPSARPADFYNAAYDCSRWDSITVPAHMQLEGYGTPQYVNTMYPWDGIHDIRPPQVPMEDNAVGSYVRHFTVPKHMENMPLYISFQGVESAFYVWLNGQFVGYSEDSFTPAAFDLTAYLQPGENKLAVEVYQRSTGSWLEDQDFWRFSGIFRDVYLYTTPELHVFDLSVQARLDDSYSKGSLKAAMLFQETIPAGVKITGSLYDKHGSLVQEAEGLFQDQTAVVAFNVETPQLWSAEDPNLYSLYLQVFNEEGQLVEVIPQTVGFRRFEMIDKVMCLNGKRVVFKGVNRHEFNARSGRVVTEEDMLWDIKTMKQHNINAVRTSHYPNQTRWYELCDEYGLYVIDEMNLESHGSWQKLGQVEPSWNVPGNLPEWQDIVMDRAVSMLERDKNHPSILIWSCGNESYAGEVIVNVANYFREKDPSRLVHYEGVFHAREYDEASDMESRMYAKVEDIIEYLENNPEKPFISCEYSHAMNNSLGGMYKYTDLENVYPMYQGGFIWDYMDQAILKKNRYGQEFLAYGGDFHDRPSDYIFCTNGIVFADRKLSPKMQEVKYLYQNIKLDIDDKKIVVRNENLFADTSAYELVLTVRREGKSCYEQNIEQSVPAGLQAEYKIDIPASVIAQTGTYTIDASIRLREATLWADAGYEIAFGQYVLESKTETTKATGKLRVVEGDVNIGVHGNDFSVQFSKAAGSLTSLRYDGEELIETPPHPTFWRASTDNDNGYQQGYTAGVWLAASVARKCTDVALDIGTEQVDVTFTYTFSIAEKLQVQTIYSVFQDGAIRVKAVYQGAEGLPDLPTFALTFRTSAAYSNLDWFAQGPEENYADRNHGARLSRFQNTVQSNGTAYVRPQESGTRTGVRWLKLTNEKGSGIELDAVDMPITCNASPHTALEIEQANHAYELPPVHYTVLTISGKQMGVGGDDSWGAPVHPEHTLTSDGDHSFTFTIKRA</sequence>
<dbReference type="InterPro" id="IPR014718">
    <property type="entry name" value="GH-type_carb-bd"/>
</dbReference>
<proteinExistence type="inferred from homology"/>
<dbReference type="Pfam" id="PF00703">
    <property type="entry name" value="Glyco_hydro_2"/>
    <property type="match status" value="1"/>
</dbReference>
<dbReference type="InterPro" id="IPR008979">
    <property type="entry name" value="Galactose-bd-like_sf"/>
</dbReference>
<name>A0A268A9C8_9BACI</name>
<dbReference type="Gene3D" id="2.60.40.10">
    <property type="entry name" value="Immunoglobulins"/>
    <property type="match status" value="2"/>
</dbReference>
<keyword evidence="5 8" id="KW-0378">Hydrolase</keyword>
<dbReference type="GO" id="GO:0030246">
    <property type="term" value="F:carbohydrate binding"/>
    <property type="evidence" value="ECO:0007669"/>
    <property type="project" value="InterPro"/>
</dbReference>
<dbReference type="InterPro" id="IPR004199">
    <property type="entry name" value="B-gal_small/dom_5"/>
</dbReference>
<dbReference type="InterPro" id="IPR032312">
    <property type="entry name" value="LacZ_4"/>
</dbReference>
<evidence type="ECO:0000259" key="9">
    <source>
        <dbReference type="SMART" id="SM01038"/>
    </source>
</evidence>
<dbReference type="InterPro" id="IPR006101">
    <property type="entry name" value="Glyco_hydro_2"/>
</dbReference>
<evidence type="ECO:0000256" key="5">
    <source>
        <dbReference type="ARBA" id="ARBA00022801"/>
    </source>
</evidence>
<dbReference type="Proteomes" id="UP000216013">
    <property type="component" value="Unassembled WGS sequence"/>
</dbReference>
<evidence type="ECO:0000256" key="2">
    <source>
        <dbReference type="ARBA" id="ARBA00007401"/>
    </source>
</evidence>
<dbReference type="SUPFAM" id="SSF74650">
    <property type="entry name" value="Galactose mutarotase-like"/>
    <property type="match status" value="1"/>
</dbReference>
<dbReference type="Gene3D" id="2.70.98.10">
    <property type="match status" value="1"/>
</dbReference>
<dbReference type="PRINTS" id="PR00132">
    <property type="entry name" value="GLHYDRLASE2"/>
</dbReference>
<dbReference type="PANTHER" id="PTHR46323">
    <property type="entry name" value="BETA-GALACTOSIDASE"/>
    <property type="match status" value="1"/>
</dbReference>
<dbReference type="SMART" id="SM01038">
    <property type="entry name" value="Bgal_small_N"/>
    <property type="match status" value="1"/>
</dbReference>
<dbReference type="RefSeq" id="WP_095261234.1">
    <property type="nucleotide sequence ID" value="NZ_NPBV01000021.1"/>
</dbReference>
<dbReference type="InterPro" id="IPR017853">
    <property type="entry name" value="GH"/>
</dbReference>
<evidence type="ECO:0000256" key="4">
    <source>
        <dbReference type="ARBA" id="ARBA00013303"/>
    </source>
</evidence>
<dbReference type="SUPFAM" id="SSF49785">
    <property type="entry name" value="Galactose-binding domain-like"/>
    <property type="match status" value="1"/>
</dbReference>
<dbReference type="Pfam" id="PF02837">
    <property type="entry name" value="Glyco_hydro_2_N"/>
    <property type="match status" value="1"/>
</dbReference>
<comment type="catalytic activity">
    <reaction evidence="1 8">
        <text>Hydrolysis of terminal non-reducing beta-D-galactose residues in beta-D-galactosides.</text>
        <dbReference type="EC" id="3.2.1.23"/>
    </reaction>
</comment>
<reference evidence="10 11" key="1">
    <citation type="submission" date="2017-07" db="EMBL/GenBank/DDBJ databases">
        <title>Isolation and whole genome analysis of endospore-forming bacteria from heroin.</title>
        <authorList>
            <person name="Kalinowski J."/>
            <person name="Ahrens B."/>
            <person name="Al-Dilaimi A."/>
            <person name="Winkler A."/>
            <person name="Wibberg D."/>
            <person name="Schleenbecker U."/>
            <person name="Ruckert C."/>
            <person name="Wolfel R."/>
            <person name="Grass G."/>
        </authorList>
    </citation>
    <scope>NUCLEOTIDE SEQUENCE [LARGE SCALE GENOMIC DNA]</scope>
    <source>
        <strain evidence="10 11">7528</strain>
    </source>
</reference>
<evidence type="ECO:0000313" key="11">
    <source>
        <dbReference type="Proteomes" id="UP000216013"/>
    </source>
</evidence>
<dbReference type="GO" id="GO:0005990">
    <property type="term" value="P:lactose catabolic process"/>
    <property type="evidence" value="ECO:0007669"/>
    <property type="project" value="TreeGrafter"/>
</dbReference>
<organism evidence="10 11">
    <name type="scientific">Terribacillus saccharophilus</name>
    <dbReference type="NCBI Taxonomy" id="361277"/>
    <lineage>
        <taxon>Bacteria</taxon>
        <taxon>Bacillati</taxon>
        <taxon>Bacillota</taxon>
        <taxon>Bacilli</taxon>
        <taxon>Bacillales</taxon>
        <taxon>Bacillaceae</taxon>
        <taxon>Terribacillus</taxon>
    </lineage>
</organism>
<dbReference type="EC" id="3.2.1.23" evidence="3 8"/>
<evidence type="ECO:0000256" key="7">
    <source>
        <dbReference type="ARBA" id="ARBA00032230"/>
    </source>
</evidence>
<dbReference type="InterPro" id="IPR011013">
    <property type="entry name" value="Gal_mutarotase_sf_dom"/>
</dbReference>
<dbReference type="InterPro" id="IPR023230">
    <property type="entry name" value="Glyco_hydro_2_CS"/>
</dbReference>
<dbReference type="GO" id="GO:0004565">
    <property type="term" value="F:beta-galactosidase activity"/>
    <property type="evidence" value="ECO:0007669"/>
    <property type="project" value="UniProtKB-EC"/>
</dbReference>
<comment type="similarity">
    <text evidence="2 8">Belongs to the glycosyl hydrolase 2 family.</text>
</comment>
<evidence type="ECO:0000256" key="6">
    <source>
        <dbReference type="ARBA" id="ARBA00023295"/>
    </source>
</evidence>
<keyword evidence="6 8" id="KW-0326">Glycosidase</keyword>
<protein>
    <recommendedName>
        <fullName evidence="4 8">Beta-galactosidase</fullName>
        <ecNumber evidence="3 8">3.2.1.23</ecNumber>
    </recommendedName>
    <alternativeName>
        <fullName evidence="7 8">Lactase</fullName>
    </alternativeName>
</protein>
<dbReference type="PROSITE" id="PS00608">
    <property type="entry name" value="GLYCOSYL_HYDROL_F2_2"/>
    <property type="match status" value="1"/>
</dbReference>
<evidence type="ECO:0000256" key="3">
    <source>
        <dbReference type="ARBA" id="ARBA00012756"/>
    </source>
</evidence>
<feature type="domain" description="Beta galactosidase small chain/" evidence="9">
    <location>
        <begin position="740"/>
        <end position="1011"/>
    </location>
</feature>
<dbReference type="InterPro" id="IPR013783">
    <property type="entry name" value="Ig-like_fold"/>
</dbReference>
<dbReference type="Pfam" id="PF02836">
    <property type="entry name" value="Glyco_hydro_2_C"/>
    <property type="match status" value="1"/>
</dbReference>
<dbReference type="EMBL" id="NPBV01000021">
    <property type="protein sequence ID" value="PAD20718.1"/>
    <property type="molecule type" value="Genomic_DNA"/>
</dbReference>
<dbReference type="Gene3D" id="2.60.120.260">
    <property type="entry name" value="Galactose-binding domain-like"/>
    <property type="match status" value="1"/>
</dbReference>